<comment type="caution">
    <text evidence="2">The sequence shown here is derived from an EMBL/GenBank/DDBJ whole genome shotgun (WGS) entry which is preliminary data.</text>
</comment>
<proteinExistence type="predicted"/>
<dbReference type="Proteomes" id="UP000076078">
    <property type="component" value="Unassembled WGS sequence"/>
</dbReference>
<evidence type="ECO:0000313" key="2">
    <source>
        <dbReference type="EMBL" id="KYQ91580.1"/>
    </source>
</evidence>
<dbReference type="FunCoup" id="A0A151ZCB1">
    <property type="interactions" value="13"/>
</dbReference>
<gene>
    <name evidence="2" type="ORF">DLAC_07349</name>
</gene>
<organism evidence="2 3">
    <name type="scientific">Tieghemostelium lacteum</name>
    <name type="common">Slime mold</name>
    <name type="synonym">Dictyostelium lacteum</name>
    <dbReference type="NCBI Taxonomy" id="361077"/>
    <lineage>
        <taxon>Eukaryota</taxon>
        <taxon>Amoebozoa</taxon>
        <taxon>Evosea</taxon>
        <taxon>Eumycetozoa</taxon>
        <taxon>Dictyostelia</taxon>
        <taxon>Dictyosteliales</taxon>
        <taxon>Raperosteliaceae</taxon>
        <taxon>Tieghemostelium</taxon>
    </lineage>
</organism>
<reference evidence="2 3" key="1">
    <citation type="submission" date="2015-12" db="EMBL/GenBank/DDBJ databases">
        <title>Dictyostelia acquired genes for synthesis and detection of signals that induce cell-type specialization by lateral gene transfer from prokaryotes.</title>
        <authorList>
            <person name="Gloeckner G."/>
            <person name="Schaap P."/>
        </authorList>
    </citation>
    <scope>NUCLEOTIDE SEQUENCE [LARGE SCALE GENOMIC DNA]</scope>
    <source>
        <strain evidence="2 3">TK</strain>
    </source>
</reference>
<feature type="coiled-coil region" evidence="1">
    <location>
        <begin position="722"/>
        <end position="749"/>
    </location>
</feature>
<sequence length="1163" mass="135558">MKLPKPILKIIFQNLFDNIKDDQFQTASFYQYFLNTISLVSKECLDISKTLSYSGFKINNNDIKEYKYINNLLKRGLVFHNGISNWSFGNVYLKNSKITVEIVENWNNSIVVDNDSNAKGISLSEVTLTPDQLNILNTMIDLDRLTIHCFAEKQSKQNIDEFYTQKQLDTIKSFNIKLRDHDKIDKLMVFLKNCSIVDLHGLVVRYQVDDLEVTGNSVTFSKQFEAAYSSLKRLHLKNIYGLFESEYIGLLKYNPQLEDFSIVSLMVTQNQDQSLPMTTLLIDELVQHKTLKYIKISVEEIKEDEYTIEKFLNSNFVVESLECVTSGKNTLKRLGNTIEIRNSNIKYLKVHQSYFSNLDARIFGRWVVPSSIQSLTMNVLYFKGYFDLIEDIKKFHRNITELCFSSIDIKVSLIASAIDGLPLLKCIKHYYSSKSDIDLSPVISSINRHTRIQHVELVAQTKVLVHKVFTEISNSNTTSIYLKFYDKRFEMFDEIILSNTTFTNLEFLIDYNPRAEDVIKSFFEILEKKVNLKSLKFTVGGKFSSNQKKQFINNITNYYQNHKNPLPPHSISFNFKSEDNYNIFEYLVELLEYSNSSVSFYKYILNTISLVSKECLQIGQTLIYNTIKSIDASLTDFQYINHIFQKGYIFSGGLQCRSVYFSTFARDNMLLGIDIIERWNNNSISTTQPLVIPKDYSNNNKNTRRLVNTLKNLSRVDIDIDRKSNKNQLDLIEKELKEMKMLNIQLRDQDKIDRLRIQLNHGKYVDVNSIIVQYNVSELEMVNGHQWDSRRMETVSVNKRIIQLQKTTLKMLTLIISSLTELEYIQVLEYNPLLEFISLSISKVSPSNEKVYPTTMFIKQLIEHKSIKSVNINVLTMEEEFGSIINYLNNNPIVENVFTCVVNSYESTTEMNITNISLVSLYLYSRGIVDGVEAVMYSSWSVCSRLQSLSLPESLTEEYIDLIESIKKYHRNLTELRFHIFDTDVIPLICSVIESLPILHSLIFLKSDLPTFTLNPMESLINYHPSIKHIEFNKQSTPLFFQLIQFNNPILESIHLKIEKYQDITKLHEFVDNTTIKHIEITSSLNSFINILFLILENKSNLVSMVYTYTEKMKSYELEDYKSRLSNYYKTHSNPIPPYNITFYFSCDRLDTFEIYNKVFFHS</sequence>
<dbReference type="AlphaFoldDB" id="A0A151ZCB1"/>
<dbReference type="InParanoid" id="A0A151ZCB1"/>
<evidence type="ECO:0000313" key="3">
    <source>
        <dbReference type="Proteomes" id="UP000076078"/>
    </source>
</evidence>
<evidence type="ECO:0000256" key="1">
    <source>
        <dbReference type="SAM" id="Coils"/>
    </source>
</evidence>
<keyword evidence="3" id="KW-1185">Reference proteome</keyword>
<protein>
    <submittedName>
        <fullName evidence="2">Centrosomal protein</fullName>
    </submittedName>
</protein>
<keyword evidence="1" id="KW-0175">Coiled coil</keyword>
<dbReference type="EMBL" id="LODT01000034">
    <property type="protein sequence ID" value="KYQ91580.1"/>
    <property type="molecule type" value="Genomic_DNA"/>
</dbReference>
<accession>A0A151ZCB1</accession>
<name>A0A151ZCB1_TIELA</name>